<accession>A0A6A5ANT7</accession>
<comment type="caution">
    <text evidence="1">The sequence shown here is derived from an EMBL/GenBank/DDBJ whole genome shotgun (WGS) entry which is preliminary data.</text>
</comment>
<dbReference type="EMBL" id="VJMI01010497">
    <property type="protein sequence ID" value="KAF0755609.1"/>
    <property type="molecule type" value="Genomic_DNA"/>
</dbReference>
<organism evidence="1 2">
    <name type="scientific">Aphanomyces astaci</name>
    <name type="common">Crayfish plague agent</name>
    <dbReference type="NCBI Taxonomy" id="112090"/>
    <lineage>
        <taxon>Eukaryota</taxon>
        <taxon>Sar</taxon>
        <taxon>Stramenopiles</taxon>
        <taxon>Oomycota</taxon>
        <taxon>Saprolegniomycetes</taxon>
        <taxon>Saprolegniales</taxon>
        <taxon>Verrucalvaceae</taxon>
        <taxon>Aphanomyces</taxon>
    </lineage>
</organism>
<proteinExistence type="predicted"/>
<reference evidence="1 2" key="1">
    <citation type="submission" date="2019-06" db="EMBL/GenBank/DDBJ databases">
        <title>Genomics analysis of Aphanomyces spp. identifies a new class of oomycete effector associated with host adaptation.</title>
        <authorList>
            <person name="Gaulin E."/>
        </authorList>
    </citation>
    <scope>NUCLEOTIDE SEQUENCE [LARGE SCALE GENOMIC DNA]</scope>
    <source>
        <strain evidence="1 2">E</strain>
    </source>
</reference>
<dbReference type="VEuPathDB" id="FungiDB:H257_12536"/>
<gene>
    <name evidence="1" type="ORF">AaE_004909</name>
</gene>
<name>A0A6A5ANT7_APHAT</name>
<evidence type="ECO:0000313" key="1">
    <source>
        <dbReference type="EMBL" id="KAF0755609.1"/>
    </source>
</evidence>
<evidence type="ECO:0000313" key="2">
    <source>
        <dbReference type="Proteomes" id="UP000469452"/>
    </source>
</evidence>
<sequence>MIIYLLTRTTRLVVPDNAILRQLVEAASDQGDTSPGEEFPHVSINNALLRKHFKHVTELFLKPFEEYFGMWSNHLNVATTPYMDIASFMKPFHAKVKINTYQKQLYIFL</sequence>
<protein>
    <submittedName>
        <fullName evidence="1">Uncharacterized protein</fullName>
    </submittedName>
</protein>
<dbReference type="AlphaFoldDB" id="A0A6A5ANT7"/>
<dbReference type="Proteomes" id="UP000469452">
    <property type="component" value="Unassembled WGS sequence"/>
</dbReference>